<dbReference type="InterPro" id="IPR051802">
    <property type="entry name" value="YfhM-like"/>
</dbReference>
<dbReference type="GO" id="GO:0004866">
    <property type="term" value="F:endopeptidase inhibitor activity"/>
    <property type="evidence" value="ECO:0007669"/>
    <property type="project" value="InterPro"/>
</dbReference>
<dbReference type="EMBL" id="BMJC01000003">
    <property type="protein sequence ID" value="GGB04838.1"/>
    <property type="molecule type" value="Genomic_DNA"/>
</dbReference>
<reference evidence="4" key="1">
    <citation type="journal article" date="2014" name="Int. J. Syst. Evol. Microbiol.">
        <title>Complete genome sequence of Corynebacterium casei LMG S-19264T (=DSM 44701T), isolated from a smear-ripened cheese.</title>
        <authorList>
            <consortium name="US DOE Joint Genome Institute (JGI-PGF)"/>
            <person name="Walter F."/>
            <person name="Albersmeier A."/>
            <person name="Kalinowski J."/>
            <person name="Ruckert C."/>
        </authorList>
    </citation>
    <scope>NUCLEOTIDE SEQUENCE</scope>
    <source>
        <strain evidence="4">CGMCC 1.15448</strain>
    </source>
</reference>
<comment type="caution">
    <text evidence="4">The sequence shown here is derived from an EMBL/GenBank/DDBJ whole genome shotgun (WGS) entry which is preliminary data.</text>
</comment>
<evidence type="ECO:0000256" key="2">
    <source>
        <dbReference type="SAM" id="SignalP"/>
    </source>
</evidence>
<dbReference type="InterPro" id="IPR002890">
    <property type="entry name" value="MG2"/>
</dbReference>
<keyword evidence="2" id="KW-0732">Signal</keyword>
<comment type="similarity">
    <text evidence="1">Belongs to the protease inhibitor I39 (alpha-2-macroglobulin) family. Bacterial alpha-2-macroglobulin subfamily.</text>
</comment>
<dbReference type="RefSeq" id="WP_188933091.1">
    <property type="nucleotide sequence ID" value="NZ_BMJC01000003.1"/>
</dbReference>
<proteinExistence type="inferred from homology"/>
<dbReference type="InterPro" id="IPR041246">
    <property type="entry name" value="Bact_MG10"/>
</dbReference>
<dbReference type="PANTHER" id="PTHR40094">
    <property type="entry name" value="ALPHA-2-MACROGLOBULIN HOMOLOG"/>
    <property type="match status" value="1"/>
</dbReference>
<dbReference type="Gene3D" id="1.50.10.20">
    <property type="match status" value="1"/>
</dbReference>
<dbReference type="Pfam" id="PF17973">
    <property type="entry name" value="bMG10"/>
    <property type="match status" value="1"/>
</dbReference>
<name>A0A8J2XU42_9BACT</name>
<dbReference type="SUPFAM" id="SSF48239">
    <property type="entry name" value="Terpenoid cyclases/Protein prenyltransferases"/>
    <property type="match status" value="1"/>
</dbReference>
<evidence type="ECO:0000313" key="4">
    <source>
        <dbReference type="EMBL" id="GGB04838.1"/>
    </source>
</evidence>
<dbReference type="InterPro" id="IPR008930">
    <property type="entry name" value="Terpenoid_cyclase/PrenylTrfase"/>
</dbReference>
<feature type="chain" id="PRO_5035275344" evidence="2">
    <location>
        <begin position="23"/>
        <end position="2056"/>
    </location>
</feature>
<dbReference type="Pfam" id="PF01835">
    <property type="entry name" value="MG2"/>
    <property type="match status" value="1"/>
</dbReference>
<sequence length="2056" mass="231701">MKPIRYILSFSCFLFSVLHLSAQTPPSVYNRKWKVVDSLSTQKGLTESALAEVNRIYTLAVKEHNDAQQIKALVYRLTLAGKRSEDAEPAAFAALERSIEEAGQPAKAILQNITAGAYWNYYQANRYKLYNRTATVGFRKDDVTTWSADDFRQKIGSLYRTSLKEEKLLTQVKLADYDPVLIKGNVRYLRPTLFDVLAHAALDYFSSGEQNLDKPENVFEINDPVAFGDAVSFSEHRFTTPDTSDLHYHALLLFQQLIRLHIGDVRPDALIDVDIERLNFVHNIATMEDKDERYEAALTRLTDRWGAEPAAAEAWYLLAQQHVAKARSYDPPADTAGRYELVAAKAICERVIQEKDSSEGKVNCANLLQELSNKSLEMEVETVNLSGQPFRSLVKWQNISKLYCRIIQVGHTFSQQLRMNTSQDTFWQRLIQMPVLRSFSQALPATGDYQSHRTEMKIDALPVGEYALITCSDSSFNTDKYSKQPLSVVYFYVSAISFVNTDRDYFVLDRESGQPLAGATAQLYKYLYDNKSRRFVSTRQESYHTDEHGLFQVQDRKDHRQGYGSNFSYEITAGKDHLFIDEDGYHTFSWQRADEQTVGKQQYEKQHRQTWFFTDRSIYRPGQTLYFKGIVLTRDADSHQPKILTRYKTKVFLYDVNGDRVDSLEVTTNDFGSYHGQLRIPEHLLNGMFSIRDDSTSTSAEFSVEEYKRPSFSVGYDTLKASYRVGDSIRIEGYAKAYAGNMIDGAVVKYRVIRQMQYRWWRPFRRSGEQEVAHGTATTDKAGRFNIGFVATADKSIDKETNPVFEYTVSADVTDISGETRSGTTVVRAGYRSLQLAIDQPANDHLPADSLTRLVVHASNLSGVTVPAVVEVAIYSLRAPDRLMRSSYWKSPDTFILSREEYLRNFPHDQYGDETNPDNWARTSKVFEGTDSAGKTLLIANGKPLAPGWYVMEAQAKDKDGKPVKVNRYVALYDGVTGKPAEPQYNWSLSDGETVEPGGIAHVETGSTAGKVFVIRKVDRGDEGFTYFTLDNEKKRTALPVAEKDRGGFAVADVFVKDNRVYTHTYTVTVPWTNKQLDITYSSYRDKTLPGSEEKWGVTISGQHGDKAAAEVLAGMYDASLDQFRPHEWSTPSLYPVYQPTHTWESTTCFSSETSQMRYAWGRSYSGYVKMYDELLSVGMQRTRYVRGGRVLFEGVMRAPAPAADMKIEYTKAEQPQYMDGSFRDDMKASRVFAADTARMAEPEGSAMAAPVVQARKDFRETAFFFPDLRTDSAGNVTFSFTMPEATTSWKWMTLAHTRDLAFGYSEKTVVTQKQLMVQPNTPRFLREGDRMELPVKVVNLTDSELTGQMQLQLTDPTTGQTADGWFTNRQANQYFTVAPHQSVVVGFPLDIPYQYNRPLTYRVTAQAGNFSDGEEATLPVVSNRMLVTESLPLNMPGDGVRHFTFDKLLKSGSSETLNHHALTVEFTANPVWYAVQSLPYLMEYPHECAEQLFNRAYANALATTIAGNNPRLRQVFDQWRTADTAALLSNLQKNPELKSVLLEETPWVLEGKTEAQQKKNIALLFDLDRMSRELQSVLDQLSSMQSASGGFPWFKGGVDDRYITQYIITGIGHLQQLKAVPPALAGNMKTIVSAALPWIDAQLKEEYKEAKAAEDRGAKTGARPLGVGGPSMLAIQYLYMRSMFNDYGIPGDVLPAVSYFRKKAQQHWLEESKYAQGMIALALFRTGDVQTARDILASLKQNAIHDEEKGMYWKGMEGGYYWYQAPVETQSLLIEAFREIGGDAAIDRDLKTWLLRQKQTHNWATTKATADACYALLLGGQDWLNAARDVDISLGDKKVELSKGEAGTGYYKKVFDGAFVNPSMGNITVKMQTLPASGASGGAKAGSSPAWGAVYWQYFDMLDKITPPGQNKSALSLEKKLFLSRNTDRGPVLEPLAGNATLKPGDKVVVRIVVRCDRDLEYVHMKDMRGACFEPVNVISQYKWQDGLGYYESTKDASTDFFFGYMPRGTHVFEYPLFTGQAGNFSNGVTSIECMYAPEFSFHSEGIRVTVEGTR</sequence>
<reference evidence="4" key="2">
    <citation type="submission" date="2020-09" db="EMBL/GenBank/DDBJ databases">
        <authorList>
            <person name="Sun Q."/>
            <person name="Zhou Y."/>
        </authorList>
    </citation>
    <scope>NUCLEOTIDE SEQUENCE</scope>
    <source>
        <strain evidence="4">CGMCC 1.15448</strain>
    </source>
</reference>
<evidence type="ECO:0000259" key="3">
    <source>
        <dbReference type="SMART" id="SM01360"/>
    </source>
</evidence>
<dbReference type="Pfam" id="PF00207">
    <property type="entry name" value="A2M"/>
    <property type="match status" value="1"/>
</dbReference>
<evidence type="ECO:0000313" key="5">
    <source>
        <dbReference type="Proteomes" id="UP000607559"/>
    </source>
</evidence>
<evidence type="ECO:0000256" key="1">
    <source>
        <dbReference type="ARBA" id="ARBA00010556"/>
    </source>
</evidence>
<keyword evidence="5" id="KW-1185">Reference proteome</keyword>
<dbReference type="Gene3D" id="2.60.40.1930">
    <property type="match status" value="1"/>
</dbReference>
<accession>A0A8J2XU42</accession>
<dbReference type="InterPro" id="IPR001599">
    <property type="entry name" value="Macroglobln_a2"/>
</dbReference>
<feature type="domain" description="Alpha-2-macroglobulin" evidence="3">
    <location>
        <begin position="1262"/>
        <end position="1352"/>
    </location>
</feature>
<protein>
    <submittedName>
        <fullName evidence="4">Alpha-2-macroglobulin</fullName>
    </submittedName>
</protein>
<dbReference type="Proteomes" id="UP000607559">
    <property type="component" value="Unassembled WGS sequence"/>
</dbReference>
<dbReference type="SMART" id="SM01360">
    <property type="entry name" value="A2M"/>
    <property type="match status" value="1"/>
</dbReference>
<organism evidence="4 5">
    <name type="scientific">Puia dinghuensis</name>
    <dbReference type="NCBI Taxonomy" id="1792502"/>
    <lineage>
        <taxon>Bacteria</taxon>
        <taxon>Pseudomonadati</taxon>
        <taxon>Bacteroidota</taxon>
        <taxon>Chitinophagia</taxon>
        <taxon>Chitinophagales</taxon>
        <taxon>Chitinophagaceae</taxon>
        <taxon>Puia</taxon>
    </lineage>
</organism>
<dbReference type="PANTHER" id="PTHR40094:SF1">
    <property type="entry name" value="UBIQUITIN DOMAIN-CONTAINING PROTEIN"/>
    <property type="match status" value="1"/>
</dbReference>
<gene>
    <name evidence="4" type="ORF">GCM10011511_30220</name>
</gene>
<feature type="signal peptide" evidence="2">
    <location>
        <begin position="1"/>
        <end position="22"/>
    </location>
</feature>